<gene>
    <name evidence="2" type="ORF">AAND1436_LOCUS7900</name>
</gene>
<accession>A0A7S2AZG2</accession>
<dbReference type="EMBL" id="HBGQ01015958">
    <property type="protein sequence ID" value="CAD9381768.1"/>
    <property type="molecule type" value="Transcribed_RNA"/>
</dbReference>
<protein>
    <submittedName>
        <fullName evidence="2">Uncharacterized protein</fullName>
    </submittedName>
</protein>
<proteinExistence type="predicted"/>
<organism evidence="2">
    <name type="scientific">Alexandrium andersonii</name>
    <dbReference type="NCBI Taxonomy" id="327968"/>
    <lineage>
        <taxon>Eukaryota</taxon>
        <taxon>Sar</taxon>
        <taxon>Alveolata</taxon>
        <taxon>Dinophyceae</taxon>
        <taxon>Gonyaulacales</taxon>
        <taxon>Pyrocystaceae</taxon>
        <taxon>Alexandrium</taxon>
    </lineage>
</organism>
<evidence type="ECO:0000256" key="1">
    <source>
        <dbReference type="SAM" id="MobiDB-lite"/>
    </source>
</evidence>
<evidence type="ECO:0000313" key="2">
    <source>
        <dbReference type="EMBL" id="CAD9381768.1"/>
    </source>
</evidence>
<sequence>MRRWLLWGVFREGPVLRRQRVPPDVVHGQQLHHGCPESVDPLRPMFSGAIYDDLRVGMPGNSISCANSGSNTSPLGSYASAHFGADPRGVQSPDGDLRRR</sequence>
<feature type="region of interest" description="Disordered" evidence="1">
    <location>
        <begin position="76"/>
        <end position="100"/>
    </location>
</feature>
<dbReference type="AlphaFoldDB" id="A0A7S2AZG2"/>
<name>A0A7S2AZG2_9DINO</name>
<reference evidence="2" key="1">
    <citation type="submission" date="2021-01" db="EMBL/GenBank/DDBJ databases">
        <authorList>
            <person name="Corre E."/>
            <person name="Pelletier E."/>
            <person name="Niang G."/>
            <person name="Scheremetjew M."/>
            <person name="Finn R."/>
            <person name="Kale V."/>
            <person name="Holt S."/>
            <person name="Cochrane G."/>
            <person name="Meng A."/>
            <person name="Brown T."/>
            <person name="Cohen L."/>
        </authorList>
    </citation>
    <scope>NUCLEOTIDE SEQUENCE</scope>
    <source>
        <strain evidence="2">CCMP2222</strain>
    </source>
</reference>